<protein>
    <submittedName>
        <fullName evidence="1">Uncharacterized protein</fullName>
    </submittedName>
</protein>
<reference evidence="1 2" key="1">
    <citation type="submission" date="2024-04" db="EMBL/GenBank/DDBJ databases">
        <authorList>
            <person name="Rising A."/>
            <person name="Reimegard J."/>
            <person name="Sonavane S."/>
            <person name="Akerstrom W."/>
            <person name="Nylinder S."/>
            <person name="Hedman E."/>
            <person name="Kallberg Y."/>
        </authorList>
    </citation>
    <scope>NUCLEOTIDE SEQUENCE [LARGE SCALE GENOMIC DNA]</scope>
</reference>
<dbReference type="EMBL" id="CAXIEN010000014">
    <property type="protein sequence ID" value="CAL1264539.1"/>
    <property type="molecule type" value="Genomic_DNA"/>
</dbReference>
<name>A0AAV1YZV4_9ARAC</name>
<accession>A0AAV1YZV4</accession>
<comment type="caution">
    <text evidence="1">The sequence shown here is derived from an EMBL/GenBank/DDBJ whole genome shotgun (WGS) entry which is preliminary data.</text>
</comment>
<organism evidence="1 2">
    <name type="scientific">Larinioides sclopetarius</name>
    <dbReference type="NCBI Taxonomy" id="280406"/>
    <lineage>
        <taxon>Eukaryota</taxon>
        <taxon>Metazoa</taxon>
        <taxon>Ecdysozoa</taxon>
        <taxon>Arthropoda</taxon>
        <taxon>Chelicerata</taxon>
        <taxon>Arachnida</taxon>
        <taxon>Araneae</taxon>
        <taxon>Araneomorphae</taxon>
        <taxon>Entelegynae</taxon>
        <taxon>Araneoidea</taxon>
        <taxon>Araneidae</taxon>
        <taxon>Larinioides</taxon>
    </lineage>
</organism>
<dbReference type="Proteomes" id="UP001497382">
    <property type="component" value="Unassembled WGS sequence"/>
</dbReference>
<evidence type="ECO:0000313" key="2">
    <source>
        <dbReference type="Proteomes" id="UP001497382"/>
    </source>
</evidence>
<sequence length="46" mass="5412">MSTFQQSLDKKNWNFQAGYFHFRMQIDDTPVMSSVNPVSFPDGWLI</sequence>
<keyword evidence="2" id="KW-1185">Reference proteome</keyword>
<evidence type="ECO:0000313" key="1">
    <source>
        <dbReference type="EMBL" id="CAL1264539.1"/>
    </source>
</evidence>
<gene>
    <name evidence="1" type="ORF">LARSCL_LOCUS2068</name>
</gene>
<dbReference type="AlphaFoldDB" id="A0AAV1YZV4"/>
<proteinExistence type="predicted"/>